<dbReference type="Proteomes" id="UP000298355">
    <property type="component" value="Unassembled WGS sequence"/>
</dbReference>
<dbReference type="EMBL" id="SOGJ01000021">
    <property type="protein sequence ID" value="TFC98329.1"/>
    <property type="molecule type" value="Genomic_DNA"/>
</dbReference>
<evidence type="ECO:0000256" key="6">
    <source>
        <dbReference type="ARBA" id="ARBA00022989"/>
    </source>
</evidence>
<feature type="transmembrane region" description="Helical" evidence="9">
    <location>
        <begin position="136"/>
        <end position="157"/>
    </location>
</feature>
<accession>A0ABY2J0F3</accession>
<dbReference type="RefSeq" id="WP_134363267.1">
    <property type="nucleotide sequence ID" value="NZ_SOGJ01000021.1"/>
</dbReference>
<feature type="transmembrane region" description="Helical" evidence="9">
    <location>
        <begin position="108"/>
        <end position="129"/>
    </location>
</feature>
<comment type="subcellular location">
    <subcellularLocation>
        <location evidence="1">Cell membrane</location>
        <topology evidence="1">Multi-pass membrane protein</topology>
    </subcellularLocation>
</comment>
<keyword evidence="4" id="KW-0997">Cell inner membrane</keyword>
<keyword evidence="6 9" id="KW-1133">Transmembrane helix</keyword>
<protein>
    <submittedName>
        <fullName evidence="10">ABC transporter permease</fullName>
    </submittedName>
</protein>
<keyword evidence="11" id="KW-1185">Reference proteome</keyword>
<evidence type="ECO:0000256" key="8">
    <source>
        <dbReference type="SAM" id="MobiDB-lite"/>
    </source>
</evidence>
<evidence type="ECO:0000256" key="5">
    <source>
        <dbReference type="ARBA" id="ARBA00022692"/>
    </source>
</evidence>
<feature type="transmembrane region" description="Helical" evidence="9">
    <location>
        <begin position="191"/>
        <end position="211"/>
    </location>
</feature>
<feature type="region of interest" description="Disordered" evidence="8">
    <location>
        <begin position="350"/>
        <end position="376"/>
    </location>
</feature>
<evidence type="ECO:0000256" key="4">
    <source>
        <dbReference type="ARBA" id="ARBA00022519"/>
    </source>
</evidence>
<evidence type="ECO:0000313" key="11">
    <source>
        <dbReference type="Proteomes" id="UP000298355"/>
    </source>
</evidence>
<dbReference type="PANTHER" id="PTHR32196">
    <property type="entry name" value="ABC TRANSPORTER PERMEASE PROTEIN YPHD-RELATED-RELATED"/>
    <property type="match status" value="1"/>
</dbReference>
<reference evidence="10 11" key="1">
    <citation type="submission" date="2019-03" db="EMBL/GenBank/DDBJ databases">
        <title>Genomics of glacier-inhabiting Cryobacterium strains.</title>
        <authorList>
            <person name="Liu Q."/>
            <person name="Xin Y.-H."/>
        </authorList>
    </citation>
    <scope>NUCLEOTIDE SEQUENCE [LARGE SCALE GENOMIC DNA]</scope>
    <source>
        <strain evidence="10 11">TMT4-23</strain>
    </source>
</reference>
<keyword evidence="2" id="KW-0813">Transport</keyword>
<evidence type="ECO:0000256" key="9">
    <source>
        <dbReference type="SAM" id="Phobius"/>
    </source>
</evidence>
<dbReference type="Pfam" id="PF02653">
    <property type="entry name" value="BPD_transp_2"/>
    <property type="match status" value="1"/>
</dbReference>
<evidence type="ECO:0000256" key="1">
    <source>
        <dbReference type="ARBA" id="ARBA00004651"/>
    </source>
</evidence>
<name>A0ABY2J0F3_9MICO</name>
<evidence type="ECO:0000256" key="7">
    <source>
        <dbReference type="ARBA" id="ARBA00023136"/>
    </source>
</evidence>
<keyword evidence="3" id="KW-1003">Cell membrane</keyword>
<proteinExistence type="predicted"/>
<dbReference type="PANTHER" id="PTHR32196:SF21">
    <property type="entry name" value="ABC TRANSPORTER PERMEASE PROTEIN YPHD-RELATED"/>
    <property type="match status" value="1"/>
</dbReference>
<feature type="transmembrane region" description="Helical" evidence="9">
    <location>
        <begin position="53"/>
        <end position="75"/>
    </location>
</feature>
<comment type="caution">
    <text evidence="10">The sequence shown here is derived from an EMBL/GenBank/DDBJ whole genome shotgun (WGS) entry which is preliminary data.</text>
</comment>
<dbReference type="InterPro" id="IPR001851">
    <property type="entry name" value="ABC_transp_permease"/>
</dbReference>
<organism evidence="10 11">
    <name type="scientific">Cryobacterium breve</name>
    <dbReference type="NCBI Taxonomy" id="1259258"/>
    <lineage>
        <taxon>Bacteria</taxon>
        <taxon>Bacillati</taxon>
        <taxon>Actinomycetota</taxon>
        <taxon>Actinomycetes</taxon>
        <taxon>Micrococcales</taxon>
        <taxon>Microbacteriaceae</taxon>
        <taxon>Cryobacterium</taxon>
    </lineage>
</organism>
<feature type="transmembrane region" description="Helical" evidence="9">
    <location>
        <begin position="282"/>
        <end position="307"/>
    </location>
</feature>
<sequence length="376" mass="38965">MTSTLKSGSSAHLQAGALRRFVATPSFFLLVIIFVLVIVLGSIKPAFFNGPFVIAPLLTGISIFTVVGLSQMVVLSIGHMNLAVGPMAAFGAMFMGLSYELWDLPLVLGLALGILAGAAMGALSGWLVARTGVNSFIVTLAMSFALIGLVPTVYSWLSAGSAFTVKPDGLDEIGRSSFSAICVNGACGSNAIPLIVIPALGVMLLIGYLYSHTRLGRELLMTGSNVDAAQLSGIPTGRRIVLVHSLSGALAALAGFLLAASTGSFTPGIGQEFMLQSFVGPILGGTLLAGGYVSVTGTLLGITLTLVIRKGLDLFGVGLETLNVLLGVILLIALSSDQIRLFFGRRRTRRPAQVDRTSPPPGPKLAQPSVPEEISA</sequence>
<dbReference type="CDD" id="cd06579">
    <property type="entry name" value="TM_PBP1_transp_AraH_like"/>
    <property type="match status" value="1"/>
</dbReference>
<feature type="transmembrane region" description="Helical" evidence="9">
    <location>
        <begin position="21"/>
        <end position="41"/>
    </location>
</feature>
<evidence type="ECO:0000313" key="10">
    <source>
        <dbReference type="EMBL" id="TFC98329.1"/>
    </source>
</evidence>
<keyword evidence="7 9" id="KW-0472">Membrane</keyword>
<evidence type="ECO:0000256" key="2">
    <source>
        <dbReference type="ARBA" id="ARBA00022448"/>
    </source>
</evidence>
<evidence type="ECO:0000256" key="3">
    <source>
        <dbReference type="ARBA" id="ARBA00022475"/>
    </source>
</evidence>
<feature type="transmembrane region" description="Helical" evidence="9">
    <location>
        <begin position="314"/>
        <end position="334"/>
    </location>
</feature>
<gene>
    <name evidence="10" type="ORF">E3O65_08260</name>
</gene>
<feature type="transmembrane region" description="Helical" evidence="9">
    <location>
        <begin position="82"/>
        <end position="102"/>
    </location>
</feature>
<feature type="transmembrane region" description="Helical" evidence="9">
    <location>
        <begin position="240"/>
        <end position="262"/>
    </location>
</feature>
<keyword evidence="5 9" id="KW-0812">Transmembrane</keyword>